<feature type="non-terminal residue" evidence="2">
    <location>
        <position position="225"/>
    </location>
</feature>
<accession>A0A1H6W497</accession>
<evidence type="ECO:0000313" key="3">
    <source>
        <dbReference type="Proteomes" id="UP000183077"/>
    </source>
</evidence>
<name>A0A1H6W497_9FLAO</name>
<keyword evidence="1" id="KW-0732">Signal</keyword>
<protein>
    <submittedName>
        <fullName evidence="2">Uncharacterized protein</fullName>
    </submittedName>
</protein>
<reference evidence="2 3" key="1">
    <citation type="submission" date="2016-10" db="EMBL/GenBank/DDBJ databases">
        <authorList>
            <person name="de Groot N.N."/>
        </authorList>
    </citation>
    <scope>NUCLEOTIDE SEQUENCE [LARGE SCALE GENOMIC DNA]</scope>
    <source>
        <strain evidence="2 3">DSM 23048</strain>
    </source>
</reference>
<feature type="signal peptide" evidence="1">
    <location>
        <begin position="1"/>
        <end position="19"/>
    </location>
</feature>
<organism evidence="2 3">
    <name type="scientific">Myroides marinus</name>
    <dbReference type="NCBI Taxonomy" id="703342"/>
    <lineage>
        <taxon>Bacteria</taxon>
        <taxon>Pseudomonadati</taxon>
        <taxon>Bacteroidota</taxon>
        <taxon>Flavobacteriia</taxon>
        <taxon>Flavobacteriales</taxon>
        <taxon>Flavobacteriaceae</taxon>
        <taxon>Myroides</taxon>
    </lineage>
</organism>
<gene>
    <name evidence="2" type="ORF">SAMN04488018_112101</name>
</gene>
<dbReference type="AlphaFoldDB" id="A0A1H6W497"/>
<feature type="chain" id="PRO_5010231135" evidence="1">
    <location>
        <begin position="20"/>
        <end position="225"/>
    </location>
</feature>
<evidence type="ECO:0000313" key="2">
    <source>
        <dbReference type="EMBL" id="SEJ11723.1"/>
    </source>
</evidence>
<evidence type="ECO:0000256" key="1">
    <source>
        <dbReference type="SAM" id="SignalP"/>
    </source>
</evidence>
<proteinExistence type="predicted"/>
<sequence>MKKKIIPLVVLLGTIGAYAQTGIGTPLPHGTAELEISSKDKGVLIPRVELVNEADTNTVKGGTYPESLLVYNTGVGASRIEAGFYFWNKDKWSALVSNSTLYKYIKETAKDGNVTITNTGGNNFTFTWVDKTTDKETSATLEELIKGMETVTTLTESSDGIKATLTYKNEENKAPKVIDLTTLLEGSSEFNKFLKTFVGTAVNETITTIEAGKNADNKNSGTYTY</sequence>
<dbReference type="EMBL" id="FNYS01000012">
    <property type="protein sequence ID" value="SEJ11723.1"/>
    <property type="molecule type" value="Genomic_DNA"/>
</dbReference>
<dbReference type="Proteomes" id="UP000183077">
    <property type="component" value="Unassembled WGS sequence"/>
</dbReference>